<keyword evidence="8" id="KW-1185">Reference proteome</keyword>
<dbReference type="GO" id="GO:0003700">
    <property type="term" value="F:DNA-binding transcription factor activity"/>
    <property type="evidence" value="ECO:0007669"/>
    <property type="project" value="InterPro"/>
</dbReference>
<dbReference type="HOGENOM" id="CLU_039613_6_2_10"/>
<dbReference type="GO" id="GO:0003677">
    <property type="term" value="F:DNA binding"/>
    <property type="evidence" value="ECO:0007669"/>
    <property type="project" value="UniProtKB-KW"/>
</dbReference>
<dbReference type="SUPFAM" id="SSF53850">
    <property type="entry name" value="Periplasmic binding protein-like II"/>
    <property type="match status" value="1"/>
</dbReference>
<evidence type="ECO:0000256" key="3">
    <source>
        <dbReference type="ARBA" id="ARBA00023125"/>
    </source>
</evidence>
<dbReference type="SUPFAM" id="SSF46785">
    <property type="entry name" value="Winged helix' DNA-binding domain"/>
    <property type="match status" value="1"/>
</dbReference>
<dbReference type="InterPro" id="IPR036388">
    <property type="entry name" value="WH-like_DNA-bd_sf"/>
</dbReference>
<evidence type="ECO:0000256" key="1">
    <source>
        <dbReference type="ARBA" id="ARBA00009437"/>
    </source>
</evidence>
<dbReference type="AlphaFoldDB" id="A0A098C598"/>
<evidence type="ECO:0000256" key="5">
    <source>
        <dbReference type="ARBA" id="ARBA00023163"/>
    </source>
</evidence>
<dbReference type="PROSITE" id="PS50931">
    <property type="entry name" value="HTH_LYSR"/>
    <property type="match status" value="1"/>
</dbReference>
<feature type="domain" description="HTH lysR-type" evidence="6">
    <location>
        <begin position="1"/>
        <end position="58"/>
    </location>
</feature>
<dbReference type="PANTHER" id="PTHR30346:SF26">
    <property type="entry name" value="HYDROGEN PEROXIDE-INDUCIBLE GENES ACTIVATOR"/>
    <property type="match status" value="1"/>
</dbReference>
<sequence length="314" mass="35804">MNIQQLEYIIAVDNYRHFSKAAEASFVTQPTLSMMIQKLEEELGVKIFDRSQLPVQPTEIGERIIDQARVAVAQVNHIKEIILEEKGIVKGVFRLGIIPTVSPYLLPKLMQVHRDNNYDIRIIISELTTDQILKGLSNDSLDGGILATPLKEPSINETPIYYEQFFAYVSPLERSLYAKNALDEDDLNATKLWLLDEVHCFRTQILHLCNLKKRKGANQSIFSYEAGSIDTLINIVDENEGLTVIPEMAIANLSEKQKKNVRPFKNSTPVREVSLVTRKEFIRERLINIIVDEVKEAVPKSLQDEAMKKYVIPL</sequence>
<reference evidence="7 8" key="1">
    <citation type="submission" date="2014-08" db="EMBL/GenBank/DDBJ databases">
        <authorList>
            <person name="Wibberg D."/>
        </authorList>
    </citation>
    <scope>NUCLEOTIDE SEQUENCE [LARGE SCALE GENOMIC DNA]</scope>
    <source>
        <strain evidence="8">ING2-E5B</strain>
    </source>
</reference>
<dbReference type="CDD" id="cd08411">
    <property type="entry name" value="PBP2_OxyR"/>
    <property type="match status" value="1"/>
</dbReference>
<dbReference type="EMBL" id="LN515532">
    <property type="protein sequence ID" value="CEA17092.1"/>
    <property type="molecule type" value="Genomic_DNA"/>
</dbReference>
<dbReference type="FunFam" id="1.10.10.10:FF:000001">
    <property type="entry name" value="LysR family transcriptional regulator"/>
    <property type="match status" value="1"/>
</dbReference>
<comment type="similarity">
    <text evidence="1">Belongs to the LysR transcriptional regulatory family.</text>
</comment>
<proteinExistence type="inferred from homology"/>
<evidence type="ECO:0000256" key="4">
    <source>
        <dbReference type="ARBA" id="ARBA00023159"/>
    </source>
</evidence>
<dbReference type="Pfam" id="PF03466">
    <property type="entry name" value="LysR_substrate"/>
    <property type="match status" value="1"/>
</dbReference>
<dbReference type="InterPro" id="IPR000847">
    <property type="entry name" value="LysR_HTH_N"/>
</dbReference>
<keyword evidence="2" id="KW-0805">Transcription regulation</keyword>
<evidence type="ECO:0000313" key="8">
    <source>
        <dbReference type="Proteomes" id="UP000032417"/>
    </source>
</evidence>
<dbReference type="PRINTS" id="PR00039">
    <property type="entry name" value="HTHLYSR"/>
</dbReference>
<dbReference type="Pfam" id="PF00126">
    <property type="entry name" value="HTH_1"/>
    <property type="match status" value="1"/>
</dbReference>
<evidence type="ECO:0000259" key="6">
    <source>
        <dbReference type="PROSITE" id="PS50931"/>
    </source>
</evidence>
<protein>
    <recommendedName>
        <fullName evidence="6">HTH lysR-type domain-containing protein</fullName>
    </recommendedName>
</protein>
<evidence type="ECO:0000313" key="7">
    <source>
        <dbReference type="EMBL" id="CEA17092.1"/>
    </source>
</evidence>
<dbReference type="InterPro" id="IPR005119">
    <property type="entry name" value="LysR_subst-bd"/>
</dbReference>
<dbReference type="GO" id="GO:0032993">
    <property type="term" value="C:protein-DNA complex"/>
    <property type="evidence" value="ECO:0007669"/>
    <property type="project" value="TreeGrafter"/>
</dbReference>
<dbReference type="KEGG" id="pbt:ING2E5B_2367"/>
<keyword evidence="4" id="KW-0010">Activator</keyword>
<dbReference type="PANTHER" id="PTHR30346">
    <property type="entry name" value="TRANSCRIPTIONAL DUAL REGULATOR HCAR-RELATED"/>
    <property type="match status" value="1"/>
</dbReference>
<dbReference type="OrthoDB" id="9803735at2"/>
<dbReference type="Gene3D" id="1.10.10.10">
    <property type="entry name" value="Winged helix-like DNA-binding domain superfamily/Winged helix DNA-binding domain"/>
    <property type="match status" value="1"/>
</dbReference>
<dbReference type="STRING" id="1562970.ING2E5B_2367"/>
<dbReference type="PATRIC" id="fig|1562970.3.peg.2338"/>
<dbReference type="Gene3D" id="3.40.190.10">
    <property type="entry name" value="Periplasmic binding protein-like II"/>
    <property type="match status" value="2"/>
</dbReference>
<keyword evidence="3" id="KW-0238">DNA-binding</keyword>
<accession>A0A098C598</accession>
<organism evidence="7 8">
    <name type="scientific">Fermentimonas caenicola</name>
    <dbReference type="NCBI Taxonomy" id="1562970"/>
    <lineage>
        <taxon>Bacteria</taxon>
        <taxon>Pseudomonadati</taxon>
        <taxon>Bacteroidota</taxon>
        <taxon>Bacteroidia</taxon>
        <taxon>Bacteroidales</taxon>
        <taxon>Dysgonomonadaceae</taxon>
        <taxon>Fermentimonas</taxon>
    </lineage>
</organism>
<dbReference type="InterPro" id="IPR036390">
    <property type="entry name" value="WH_DNA-bd_sf"/>
</dbReference>
<keyword evidence="5" id="KW-0804">Transcription</keyword>
<dbReference type="Proteomes" id="UP000032417">
    <property type="component" value="Chromosome 1"/>
</dbReference>
<evidence type="ECO:0000256" key="2">
    <source>
        <dbReference type="ARBA" id="ARBA00023015"/>
    </source>
</evidence>
<name>A0A098C598_9BACT</name>
<gene>
    <name evidence="7" type="ORF">ING2E5B_2367</name>
</gene>